<dbReference type="RefSeq" id="WP_059746845.1">
    <property type="nucleotide sequence ID" value="NZ_LRDC01000040.1"/>
</dbReference>
<reference evidence="1 2" key="1">
    <citation type="submission" date="2016-01" db="EMBL/GenBank/DDBJ databases">
        <title>Draft genome of the antarctic isolate Shewanella frigidimarina Ag06-30.</title>
        <authorList>
            <person name="Parmeciano Di Noto G."/>
            <person name="Vazquez S."/>
            <person name="Mac Cormack W."/>
            <person name="Iriarte A."/>
            <person name="Quiroga C."/>
        </authorList>
    </citation>
    <scope>NUCLEOTIDE SEQUENCE [LARGE SCALE GENOMIC DNA]</scope>
    <source>
        <strain evidence="1 2">Ag06-30</strain>
    </source>
</reference>
<dbReference type="PANTHER" id="PTHR30528">
    <property type="entry name" value="CYTOPLASMIC PROTEIN"/>
    <property type="match status" value="1"/>
</dbReference>
<evidence type="ECO:0000313" key="1">
    <source>
        <dbReference type="EMBL" id="KVX00568.1"/>
    </source>
</evidence>
<organism evidence="1">
    <name type="scientific">Shewanella frigidimarina</name>
    <dbReference type="NCBI Taxonomy" id="56812"/>
    <lineage>
        <taxon>Bacteria</taxon>
        <taxon>Pseudomonadati</taxon>
        <taxon>Pseudomonadota</taxon>
        <taxon>Gammaproteobacteria</taxon>
        <taxon>Alteromonadales</taxon>
        <taxon>Shewanellaceae</taxon>
        <taxon>Shewanella</taxon>
    </lineage>
</organism>
<sequence length="413" mass="48059">MTNPYSATQWLQLSMQQQGLLQPLGSLSELMQQLSYVQIDSINVVERAHHHVLHNRLADYSPAMLDEAMNDKTVFEYWSHAAAYLPIDDYRFSLYRKQQLQQGDKHWFEPEHKVMLEVKARITAEGPLKASQFTHNADIKNGSWWDWKPAKKALEQLFIQGELMVARRDKFQKVYDLTERVLPRNIDITIPSDTEYAQHLINRYLTAHGFGNLQQIQYLRKGLKPLLTKTLAQMCEQGEIAHFTGANAAANQGYFYQPKLTLPTSIPNKVWLLNPFDNLVIQRQKLKQWFGFDYQIEVYVPEAKRQYGYYSLPILWRDRFVGRVDVKADRKKQCLLLQQLSFEPDAFNNQGLDNFANEFTLGEVNDKDAFIAAFIDAIEHYAKFNHCQRWQLVQCNDKAMGKILVRASQHGIA</sequence>
<name>A0A106BXT1_SHEFR</name>
<evidence type="ECO:0000313" key="2">
    <source>
        <dbReference type="Proteomes" id="UP000055702"/>
    </source>
</evidence>
<dbReference type="AlphaFoldDB" id="A0A106BXT1"/>
<dbReference type="Pfam" id="PF06224">
    <property type="entry name" value="AlkZ-like"/>
    <property type="match status" value="1"/>
</dbReference>
<accession>A0A106BXT1</accession>
<dbReference type="PANTHER" id="PTHR30528:SF0">
    <property type="entry name" value="CYTOPLASMIC PROTEIN"/>
    <property type="match status" value="1"/>
</dbReference>
<proteinExistence type="predicted"/>
<protein>
    <recommendedName>
        <fullName evidence="3">Winged helix-turn-helix domain-containing protein</fullName>
    </recommendedName>
</protein>
<dbReference type="InterPro" id="IPR009351">
    <property type="entry name" value="AlkZ-like"/>
</dbReference>
<gene>
    <name evidence="1" type="ORF">AWJ07_07380</name>
</gene>
<evidence type="ECO:0008006" key="3">
    <source>
        <dbReference type="Google" id="ProtNLM"/>
    </source>
</evidence>
<dbReference type="EMBL" id="LRDC01000040">
    <property type="protein sequence ID" value="KVX00568.1"/>
    <property type="molecule type" value="Genomic_DNA"/>
</dbReference>
<dbReference type="Proteomes" id="UP000055702">
    <property type="component" value="Unassembled WGS sequence"/>
</dbReference>
<comment type="caution">
    <text evidence="1">The sequence shown here is derived from an EMBL/GenBank/DDBJ whole genome shotgun (WGS) entry which is preliminary data.</text>
</comment>